<evidence type="ECO:0000313" key="5">
    <source>
        <dbReference type="Proteomes" id="UP000094455"/>
    </source>
</evidence>
<dbReference type="InterPro" id="IPR000504">
    <property type="entry name" value="RRM_dom"/>
</dbReference>
<dbReference type="GeneID" id="30176382"/>
<dbReference type="EMBL" id="KV454002">
    <property type="protein sequence ID" value="ODQ47612.1"/>
    <property type="molecule type" value="Genomic_DNA"/>
</dbReference>
<feature type="region of interest" description="Disordered" evidence="2">
    <location>
        <begin position="370"/>
        <end position="392"/>
    </location>
</feature>
<dbReference type="InterPro" id="IPR035979">
    <property type="entry name" value="RBD_domain_sf"/>
</dbReference>
<gene>
    <name evidence="4" type="ORF">PICMEDRAFT_10588</name>
</gene>
<accession>A0A1E3NND6</accession>
<feature type="compositionally biased region" description="Low complexity" evidence="2">
    <location>
        <begin position="119"/>
        <end position="138"/>
    </location>
</feature>
<sequence length="745" mass="81671">MSYAIPQKNHSHQLHPLDRLDPAELDNATTLPDVSTISIGPHIEKDAEGTCMTGDTRDPKTEQSIGTDENERDSNGGDDSESGKENNGTAPVGENSKPSSRQDQKLLAAPPNADQGSCGNNNFNNNNRGNRNNRNGNNTRYQKNPYHNRSYSSNSYQTFQPSYIPQYPRMIPINQYPVNGGMIPQYPASATYAGSYTSSSGSSPPAITPSVSRRQSQAQLESYANYNINYSYNQDATRYSPPPYYMYTPYVPMYQPPYPASASHSPQMISVSPQAQGFQRQQYGSNRVMHPMQMYYQSNSSNGNQFRGGDYDESAIEDEELKEEEESVNAVATTKGGASGAVTMNLLNLPASETTPESISAIVGQILKGETSNDKNSDNNSNDGDGEDDKKEEEKAFALPIDNFKIYKYPDQELCWCSFQLTDEDKLDLLITNLNGHVFHGSILKCFVQPPRSDDADGSKRYTYSSPQYMYPSPAPRISGYQVNYHQHQASMPPMGSPMVPSVPYSGYSPNSMSSAPPVVQMGAGYARYGAGFNSSGGGGNSGYRHGYRHNSVNSASTYGGSVGGAGAGAGAGFGRKYSSSQRSKPLGNNYNSIVFPDLDEQASSTSTSPGYYEEDQIDDNELSTEELQEFNETRHVSPDRVFIGNIPFNSSYHSLWLFLTHGGEQVLLKELQLKTDSSGLSRGFAVGITDGVASSRELIGRFNGRDFENRKLIVRFDKHNGLIFKSHMKKKLDNMGFNPAPAAA</sequence>
<feature type="compositionally biased region" description="Acidic residues" evidence="2">
    <location>
        <begin position="68"/>
        <end position="80"/>
    </location>
</feature>
<dbReference type="STRING" id="763406.A0A1E3NND6"/>
<dbReference type="AlphaFoldDB" id="A0A1E3NND6"/>
<dbReference type="InterPro" id="IPR012677">
    <property type="entry name" value="Nucleotide-bd_a/b_plait_sf"/>
</dbReference>
<feature type="domain" description="RRM" evidence="3">
    <location>
        <begin position="640"/>
        <end position="720"/>
    </location>
</feature>
<feature type="compositionally biased region" description="Polar residues" evidence="2">
    <location>
        <begin position="139"/>
        <end position="156"/>
    </location>
</feature>
<keyword evidence="1" id="KW-0694">RNA-binding</keyword>
<dbReference type="Gene3D" id="3.30.70.330">
    <property type="match status" value="1"/>
</dbReference>
<dbReference type="OrthoDB" id="1099063at2759"/>
<dbReference type="PROSITE" id="PS50102">
    <property type="entry name" value="RRM"/>
    <property type="match status" value="1"/>
</dbReference>
<evidence type="ECO:0000256" key="2">
    <source>
        <dbReference type="SAM" id="MobiDB-lite"/>
    </source>
</evidence>
<name>A0A1E3NND6_9ASCO</name>
<protein>
    <recommendedName>
        <fullName evidence="3">RRM domain-containing protein</fullName>
    </recommendedName>
</protein>
<dbReference type="RefSeq" id="XP_019018725.1">
    <property type="nucleotide sequence ID" value="XM_019159695.1"/>
</dbReference>
<proteinExistence type="predicted"/>
<evidence type="ECO:0000313" key="4">
    <source>
        <dbReference type="EMBL" id="ODQ47612.1"/>
    </source>
</evidence>
<reference evidence="4 5" key="1">
    <citation type="journal article" date="2016" name="Proc. Natl. Acad. Sci. U.S.A.">
        <title>Comparative genomics of biotechnologically important yeasts.</title>
        <authorList>
            <person name="Riley R."/>
            <person name="Haridas S."/>
            <person name="Wolfe K.H."/>
            <person name="Lopes M.R."/>
            <person name="Hittinger C.T."/>
            <person name="Goeker M."/>
            <person name="Salamov A.A."/>
            <person name="Wisecaver J.H."/>
            <person name="Long T.M."/>
            <person name="Calvey C.H."/>
            <person name="Aerts A.L."/>
            <person name="Barry K.W."/>
            <person name="Choi C."/>
            <person name="Clum A."/>
            <person name="Coughlan A.Y."/>
            <person name="Deshpande S."/>
            <person name="Douglass A.P."/>
            <person name="Hanson S.J."/>
            <person name="Klenk H.-P."/>
            <person name="LaButti K.M."/>
            <person name="Lapidus A."/>
            <person name="Lindquist E.A."/>
            <person name="Lipzen A.M."/>
            <person name="Meier-Kolthoff J.P."/>
            <person name="Ohm R.A."/>
            <person name="Otillar R.P."/>
            <person name="Pangilinan J.L."/>
            <person name="Peng Y."/>
            <person name="Rokas A."/>
            <person name="Rosa C.A."/>
            <person name="Scheuner C."/>
            <person name="Sibirny A.A."/>
            <person name="Slot J.C."/>
            <person name="Stielow J.B."/>
            <person name="Sun H."/>
            <person name="Kurtzman C.P."/>
            <person name="Blackwell M."/>
            <person name="Grigoriev I.V."/>
            <person name="Jeffries T.W."/>
        </authorList>
    </citation>
    <scope>NUCLEOTIDE SEQUENCE [LARGE SCALE GENOMIC DNA]</scope>
    <source>
        <strain evidence="4 5">NRRL Y-2026</strain>
    </source>
</reference>
<dbReference type="GO" id="GO:0003723">
    <property type="term" value="F:RNA binding"/>
    <property type="evidence" value="ECO:0007669"/>
    <property type="project" value="UniProtKB-UniRule"/>
</dbReference>
<organism evidence="4 5">
    <name type="scientific">Pichia membranifaciens NRRL Y-2026</name>
    <dbReference type="NCBI Taxonomy" id="763406"/>
    <lineage>
        <taxon>Eukaryota</taxon>
        <taxon>Fungi</taxon>
        <taxon>Dikarya</taxon>
        <taxon>Ascomycota</taxon>
        <taxon>Saccharomycotina</taxon>
        <taxon>Pichiomycetes</taxon>
        <taxon>Pichiales</taxon>
        <taxon>Pichiaceae</taxon>
        <taxon>Pichia</taxon>
    </lineage>
</organism>
<evidence type="ECO:0000259" key="3">
    <source>
        <dbReference type="PROSITE" id="PS50102"/>
    </source>
</evidence>
<dbReference type="SUPFAM" id="SSF54928">
    <property type="entry name" value="RNA-binding domain, RBD"/>
    <property type="match status" value="1"/>
</dbReference>
<dbReference type="Proteomes" id="UP000094455">
    <property type="component" value="Unassembled WGS sequence"/>
</dbReference>
<dbReference type="CDD" id="cd00590">
    <property type="entry name" value="RRM_SF"/>
    <property type="match status" value="1"/>
</dbReference>
<feature type="region of interest" description="Disordered" evidence="2">
    <location>
        <begin position="31"/>
        <end position="156"/>
    </location>
</feature>
<evidence type="ECO:0000256" key="1">
    <source>
        <dbReference type="PROSITE-ProRule" id="PRU00176"/>
    </source>
</evidence>
<keyword evidence="5" id="KW-1185">Reference proteome</keyword>